<gene>
    <name evidence="3" type="primary">rpfG_81</name>
    <name evidence="3" type="ORF">GALL_365000</name>
</gene>
<dbReference type="Gene3D" id="1.10.3210.10">
    <property type="entry name" value="Hypothetical protein af1432"/>
    <property type="match status" value="1"/>
</dbReference>
<dbReference type="SUPFAM" id="SSF109604">
    <property type="entry name" value="HD-domain/PDEase-like"/>
    <property type="match status" value="1"/>
</dbReference>
<dbReference type="PANTHER" id="PTHR43155">
    <property type="entry name" value="CYCLIC DI-GMP PHOSPHODIESTERASE PA4108-RELATED"/>
    <property type="match status" value="1"/>
</dbReference>
<dbReference type="InterPro" id="IPR021812">
    <property type="entry name" value="DUF3391"/>
</dbReference>
<name>A0A1J5R0N1_9ZZZZ</name>
<protein>
    <submittedName>
        <fullName evidence="3">Cyclic di-GMP phosphodiesterase response regulator RpfG</fullName>
        <ecNumber evidence="3">3.1.4.52</ecNumber>
    </submittedName>
</protein>
<comment type="caution">
    <text evidence="3">The sequence shown here is derived from an EMBL/GenBank/DDBJ whole genome shotgun (WGS) entry which is preliminary data.</text>
</comment>
<reference evidence="3" key="1">
    <citation type="submission" date="2016-10" db="EMBL/GenBank/DDBJ databases">
        <title>Sequence of Gallionella enrichment culture.</title>
        <authorList>
            <person name="Poehlein A."/>
            <person name="Muehling M."/>
            <person name="Daniel R."/>
        </authorList>
    </citation>
    <scope>NUCLEOTIDE SEQUENCE</scope>
</reference>
<organism evidence="3">
    <name type="scientific">mine drainage metagenome</name>
    <dbReference type="NCBI Taxonomy" id="410659"/>
    <lineage>
        <taxon>unclassified sequences</taxon>
        <taxon>metagenomes</taxon>
        <taxon>ecological metagenomes</taxon>
    </lineage>
</organism>
<dbReference type="EC" id="3.1.4.52" evidence="3"/>
<dbReference type="InterPro" id="IPR003607">
    <property type="entry name" value="HD/PDEase_dom"/>
</dbReference>
<dbReference type="InterPro" id="IPR006675">
    <property type="entry name" value="HDIG_dom"/>
</dbReference>
<dbReference type="EMBL" id="MLJW01000889">
    <property type="protein sequence ID" value="OIQ81725.1"/>
    <property type="molecule type" value="Genomic_DNA"/>
</dbReference>
<accession>A0A1J5R0N1</accession>
<evidence type="ECO:0000259" key="2">
    <source>
        <dbReference type="PROSITE" id="PS51832"/>
    </source>
</evidence>
<dbReference type="GO" id="GO:0071111">
    <property type="term" value="F:cyclic-guanylate-specific phosphodiesterase activity"/>
    <property type="evidence" value="ECO:0007669"/>
    <property type="project" value="UniProtKB-EC"/>
</dbReference>
<feature type="domain" description="HD-GYP" evidence="2">
    <location>
        <begin position="141"/>
        <end position="337"/>
    </location>
</feature>
<dbReference type="PROSITE" id="PS51832">
    <property type="entry name" value="HD_GYP"/>
    <property type="match status" value="1"/>
</dbReference>
<dbReference type="InterPro" id="IPR006674">
    <property type="entry name" value="HD_domain"/>
</dbReference>
<dbReference type="Pfam" id="PF11871">
    <property type="entry name" value="DUF3391"/>
    <property type="match status" value="1"/>
</dbReference>
<dbReference type="PANTHER" id="PTHR43155:SF2">
    <property type="entry name" value="CYCLIC DI-GMP PHOSPHODIESTERASE PA4108"/>
    <property type="match status" value="1"/>
</dbReference>
<feature type="domain" description="HD" evidence="1">
    <location>
        <begin position="163"/>
        <end position="286"/>
    </location>
</feature>
<sequence>MIKRIRSEQLRPGMYIHDLNRGWMGHTFLFNAFRVDDEKTIEKIVADGIREIYIDTSKGLDVEDAQTQDEHHAELHHQMMQMFMGHGSKHIAPVPFEDEMDAAVAVHKEANHVVHTIMEDIRLGKQIETEKITPVVENITDSIFRNQDALIALSRIKHKDDYTFQHSVSVCALLVAFCRAMGYERKVILQAGIGGLLHDIGKMKVPSAILNKPGALTDEEFEVMKSHSAIGRDLLNEIPGMPEIAVLIAGQHHERFDGAGYPDKLKGDEISQFGQLASIVDVYDALTSHRIYHKGIEPAEALKKLFEWSRFHFNGKLVQHFIRTVGIYPTGTLVALESGFLGVVVKPGQTDLLHPVVRIVFDSGLDVPVIPRDVDLSRSVGKGGGDRIVRNEHPEKWGIDPYKYLLTA</sequence>
<dbReference type="PROSITE" id="PS51831">
    <property type="entry name" value="HD"/>
    <property type="match status" value="1"/>
</dbReference>
<evidence type="ECO:0000313" key="3">
    <source>
        <dbReference type="EMBL" id="OIQ81725.1"/>
    </source>
</evidence>
<dbReference type="InterPro" id="IPR037522">
    <property type="entry name" value="HD_GYP_dom"/>
</dbReference>
<dbReference type="NCBIfam" id="TIGR00277">
    <property type="entry name" value="HDIG"/>
    <property type="match status" value="1"/>
</dbReference>
<dbReference type="SMART" id="SM00471">
    <property type="entry name" value="HDc"/>
    <property type="match status" value="1"/>
</dbReference>
<evidence type="ECO:0000259" key="1">
    <source>
        <dbReference type="PROSITE" id="PS51831"/>
    </source>
</evidence>
<dbReference type="CDD" id="cd00077">
    <property type="entry name" value="HDc"/>
    <property type="match status" value="1"/>
</dbReference>
<proteinExistence type="predicted"/>
<dbReference type="AlphaFoldDB" id="A0A1J5R0N1"/>
<dbReference type="Pfam" id="PF13487">
    <property type="entry name" value="HD_5"/>
    <property type="match status" value="1"/>
</dbReference>
<keyword evidence="3" id="KW-0378">Hydrolase</keyword>